<name>A0A2P2NC35_RHIMU</name>
<dbReference type="AlphaFoldDB" id="A0A2P2NC35"/>
<evidence type="ECO:0000313" key="1">
    <source>
        <dbReference type="EMBL" id="MBX40004.1"/>
    </source>
</evidence>
<accession>A0A2P2NC35</accession>
<proteinExistence type="predicted"/>
<organism evidence="1">
    <name type="scientific">Rhizophora mucronata</name>
    <name type="common">Asiatic mangrove</name>
    <dbReference type="NCBI Taxonomy" id="61149"/>
    <lineage>
        <taxon>Eukaryota</taxon>
        <taxon>Viridiplantae</taxon>
        <taxon>Streptophyta</taxon>
        <taxon>Embryophyta</taxon>
        <taxon>Tracheophyta</taxon>
        <taxon>Spermatophyta</taxon>
        <taxon>Magnoliopsida</taxon>
        <taxon>eudicotyledons</taxon>
        <taxon>Gunneridae</taxon>
        <taxon>Pentapetalae</taxon>
        <taxon>rosids</taxon>
        <taxon>fabids</taxon>
        <taxon>Malpighiales</taxon>
        <taxon>Rhizophoraceae</taxon>
        <taxon>Rhizophora</taxon>
    </lineage>
</organism>
<dbReference type="EMBL" id="GGEC01059520">
    <property type="protein sequence ID" value="MBX40004.1"/>
    <property type="molecule type" value="Transcribed_RNA"/>
</dbReference>
<protein>
    <submittedName>
        <fullName evidence="1">Uncharacterized protein</fullName>
    </submittedName>
</protein>
<sequence>MRYIMFQWRSQILNDFL</sequence>
<reference evidence="1" key="1">
    <citation type="submission" date="2018-02" db="EMBL/GenBank/DDBJ databases">
        <title>Rhizophora mucronata_Transcriptome.</title>
        <authorList>
            <person name="Meera S.P."/>
            <person name="Sreeshan A."/>
            <person name="Augustine A."/>
        </authorList>
    </citation>
    <scope>NUCLEOTIDE SEQUENCE</scope>
    <source>
        <tissue evidence="1">Leaf</tissue>
    </source>
</reference>